<name>A0ABD6AR77_9EURY</name>
<feature type="region of interest" description="Disordered" evidence="5">
    <location>
        <begin position="68"/>
        <end position="97"/>
    </location>
</feature>
<dbReference type="Pfam" id="PF01546">
    <property type="entry name" value="Peptidase_M20"/>
    <property type="match status" value="1"/>
</dbReference>
<dbReference type="InterPro" id="IPR036264">
    <property type="entry name" value="Bact_exopeptidase_dim_dom"/>
</dbReference>
<dbReference type="InterPro" id="IPR050072">
    <property type="entry name" value="Peptidase_M20A"/>
</dbReference>
<dbReference type="Gene3D" id="3.30.70.360">
    <property type="match status" value="1"/>
</dbReference>
<feature type="domain" description="Peptidase M20 dimerisation" evidence="6">
    <location>
        <begin position="165"/>
        <end position="272"/>
    </location>
</feature>
<dbReference type="GO" id="GO:0046872">
    <property type="term" value="F:metal ion binding"/>
    <property type="evidence" value="ECO:0007669"/>
    <property type="project" value="UniProtKB-KW"/>
</dbReference>
<dbReference type="PANTHER" id="PTHR43808">
    <property type="entry name" value="ACETYLORNITHINE DEACETYLASE"/>
    <property type="match status" value="1"/>
</dbReference>
<proteinExistence type="predicted"/>
<protein>
    <submittedName>
        <fullName evidence="7">M20/M25/M40 family metallo-hydrolase</fullName>
    </submittedName>
</protein>
<dbReference type="SUPFAM" id="SSF55031">
    <property type="entry name" value="Bacterial exopeptidase dimerisation domain"/>
    <property type="match status" value="1"/>
</dbReference>
<dbReference type="EMBL" id="JBHUDC010000002">
    <property type="protein sequence ID" value="MFD1512020.1"/>
    <property type="molecule type" value="Genomic_DNA"/>
</dbReference>
<dbReference type="Proteomes" id="UP001597187">
    <property type="component" value="Unassembled WGS sequence"/>
</dbReference>
<reference evidence="7 8" key="1">
    <citation type="journal article" date="2019" name="Int. J. Syst. Evol. Microbiol.">
        <title>The Global Catalogue of Microorganisms (GCM) 10K type strain sequencing project: providing services to taxonomists for standard genome sequencing and annotation.</title>
        <authorList>
            <consortium name="The Broad Institute Genomics Platform"/>
            <consortium name="The Broad Institute Genome Sequencing Center for Infectious Disease"/>
            <person name="Wu L."/>
            <person name="Ma J."/>
        </authorList>
    </citation>
    <scope>NUCLEOTIDE SEQUENCE [LARGE SCALE GENOMIC DNA]</scope>
    <source>
        <strain evidence="7 8">CGMCC 1.12563</strain>
    </source>
</reference>
<organism evidence="7 8">
    <name type="scientific">Halomarina rubra</name>
    <dbReference type="NCBI Taxonomy" id="2071873"/>
    <lineage>
        <taxon>Archaea</taxon>
        <taxon>Methanobacteriati</taxon>
        <taxon>Methanobacteriota</taxon>
        <taxon>Stenosarchaea group</taxon>
        <taxon>Halobacteria</taxon>
        <taxon>Halobacteriales</taxon>
        <taxon>Natronomonadaceae</taxon>
        <taxon>Halomarina</taxon>
    </lineage>
</organism>
<keyword evidence="4" id="KW-0862">Zinc</keyword>
<evidence type="ECO:0000256" key="1">
    <source>
        <dbReference type="ARBA" id="ARBA00001947"/>
    </source>
</evidence>
<accession>A0ABD6AR77</accession>
<feature type="compositionally biased region" description="Low complexity" evidence="5">
    <location>
        <begin position="80"/>
        <end position="93"/>
    </location>
</feature>
<dbReference type="GO" id="GO:0016787">
    <property type="term" value="F:hydrolase activity"/>
    <property type="evidence" value="ECO:0007669"/>
    <property type="project" value="UniProtKB-KW"/>
</dbReference>
<evidence type="ECO:0000313" key="7">
    <source>
        <dbReference type="EMBL" id="MFD1512020.1"/>
    </source>
</evidence>
<keyword evidence="3" id="KW-0378">Hydrolase</keyword>
<dbReference type="SUPFAM" id="SSF53187">
    <property type="entry name" value="Zn-dependent exopeptidases"/>
    <property type="match status" value="1"/>
</dbReference>
<dbReference type="RefSeq" id="WP_250872009.1">
    <property type="nucleotide sequence ID" value="NZ_JALXFV010000002.1"/>
</dbReference>
<gene>
    <name evidence="7" type="ORF">ACFSBT_01835</name>
</gene>
<dbReference type="InterPro" id="IPR001261">
    <property type="entry name" value="ArgE/DapE_CS"/>
</dbReference>
<dbReference type="NCBIfam" id="NF006402">
    <property type="entry name" value="PRK08651.1-5"/>
    <property type="match status" value="1"/>
</dbReference>
<dbReference type="InterPro" id="IPR011650">
    <property type="entry name" value="Peptidase_M20_dimer"/>
</dbReference>
<evidence type="ECO:0000256" key="4">
    <source>
        <dbReference type="ARBA" id="ARBA00022833"/>
    </source>
</evidence>
<evidence type="ECO:0000256" key="5">
    <source>
        <dbReference type="SAM" id="MobiDB-lite"/>
    </source>
</evidence>
<dbReference type="Gene3D" id="3.40.630.10">
    <property type="entry name" value="Zn peptidases"/>
    <property type="match status" value="1"/>
</dbReference>
<evidence type="ECO:0000256" key="3">
    <source>
        <dbReference type="ARBA" id="ARBA00022801"/>
    </source>
</evidence>
<keyword evidence="8" id="KW-1185">Reference proteome</keyword>
<dbReference type="CDD" id="cd08659">
    <property type="entry name" value="M20_ArgE_DapE-like"/>
    <property type="match status" value="1"/>
</dbReference>
<dbReference type="AlphaFoldDB" id="A0ABD6AR77"/>
<evidence type="ECO:0000256" key="2">
    <source>
        <dbReference type="ARBA" id="ARBA00022723"/>
    </source>
</evidence>
<sequence length="377" mass="38954">MTGSDQFDPLAFHERAVRTASHESPGAMRDLVVETLTGWGHDPDVDDAGNVLATRGAGDPHVVLNTHLDTVPPHVPFERASSPPDADGAAPSDPEGDVVLGRGACDAKGPLAALLDAFLHVDPPGRLTLALTPDEETTSAGAHALDLDADCYVVGEPTDLAVCTAAKGRFEGAVAVTGEAAHAAHPDDGVNATAAMESVLGALRTFDDEHGPGTDEQLGAPTLTPTVLAGGEAANQLPERATVTVDRRSVPPETAAGYERALNEHLRTALADGPVPDAEVSFSLTERPTPFLEAFATPTDHPLVAAFEAAGADAPRPFTAATEASYFAPAPVVVFGPGVLVDEVGPVAHARREYVRRSDVERASEVLQGALAALGDR</sequence>
<dbReference type="InterPro" id="IPR002933">
    <property type="entry name" value="Peptidase_M20"/>
</dbReference>
<evidence type="ECO:0000313" key="8">
    <source>
        <dbReference type="Proteomes" id="UP001597187"/>
    </source>
</evidence>
<keyword evidence="2" id="KW-0479">Metal-binding</keyword>
<dbReference type="PROSITE" id="PS00759">
    <property type="entry name" value="ARGE_DAPE_CPG2_2"/>
    <property type="match status" value="1"/>
</dbReference>
<dbReference type="Pfam" id="PF07687">
    <property type="entry name" value="M20_dimer"/>
    <property type="match status" value="1"/>
</dbReference>
<evidence type="ECO:0000259" key="6">
    <source>
        <dbReference type="Pfam" id="PF07687"/>
    </source>
</evidence>
<comment type="caution">
    <text evidence="7">The sequence shown here is derived from an EMBL/GenBank/DDBJ whole genome shotgun (WGS) entry which is preliminary data.</text>
</comment>
<comment type="cofactor">
    <cofactor evidence="1">
        <name>Zn(2+)</name>
        <dbReference type="ChEBI" id="CHEBI:29105"/>
    </cofactor>
</comment>